<sequence>MVARVLSSLALISSLVSLAASKPTIASAWFAGWHAADVTPKFTVSDVSWSKYTHMIYSFAETTSNVKKITLKGSEPSILPKFVKAAHKNNVKAMIAVGGWTGSRFFSTDVATAENRTHFVKTVVDFVNKYDLDGVNIDWEYPNVQGIGCNTINKKDSTHLLSFLQELRADPVGKKLVLSAAVVNPFAGPDGNPLANVSAFAEVLDHVAIMNYDVNGPWSAAVGANAPLNDTCAPPKYQAGSAIDFVSNWKKAGFPAKQIVLGVAAYGHSFAVSKADAFADAKKTKLALYAPFNASAVPVGDAWDDAAGVDECGNFESQGGLMDFWALVEDGYLNTDGTPADGVPYIYDTCSQTPFVYNATTEDMISFDDPRSFAAKGQWIKETGLAGFATWEAGGDYKDLLLDSIRSAGGFD</sequence>
<evidence type="ECO:0000256" key="7">
    <source>
        <dbReference type="RuleBase" id="RU000489"/>
    </source>
</evidence>
<evidence type="ECO:0000313" key="9">
    <source>
        <dbReference type="EMBL" id="KAF7290920.1"/>
    </source>
</evidence>
<keyword evidence="4" id="KW-0119">Carbohydrate metabolism</keyword>
<dbReference type="SUPFAM" id="SSF51445">
    <property type="entry name" value="(Trans)glycosidases"/>
    <property type="match status" value="1"/>
</dbReference>
<accession>A0A146H6J2</accession>
<evidence type="ECO:0000256" key="6">
    <source>
        <dbReference type="ARBA" id="ARBA00023326"/>
    </source>
</evidence>
<proteinExistence type="inferred from homology"/>
<dbReference type="PROSITE" id="PS51910">
    <property type="entry name" value="GH18_2"/>
    <property type="match status" value="1"/>
</dbReference>
<comment type="similarity">
    <text evidence="8">Belongs to the glycosyl hydrolase 18 family.</text>
</comment>
<dbReference type="InterPro" id="IPR050314">
    <property type="entry name" value="Glycosyl_Hydrlase_18"/>
</dbReference>
<dbReference type="SUPFAM" id="SSF54556">
    <property type="entry name" value="Chitinase insertion domain"/>
    <property type="match status" value="1"/>
</dbReference>
<dbReference type="PANTHER" id="PTHR11177:SF392">
    <property type="entry name" value="HAP41P"/>
    <property type="match status" value="1"/>
</dbReference>
<evidence type="ECO:0000313" key="10">
    <source>
        <dbReference type="Proteomes" id="UP000613580"/>
    </source>
</evidence>
<evidence type="ECO:0000256" key="2">
    <source>
        <dbReference type="ARBA" id="ARBA00022801"/>
    </source>
</evidence>
<name>A0A146H6J2_MYCCL</name>
<dbReference type="AlphaFoldDB" id="A0A146H6J2"/>
<dbReference type="InterPro" id="IPR029070">
    <property type="entry name" value="Chitinase_insertion_sf"/>
</dbReference>
<dbReference type="Gene3D" id="3.10.50.10">
    <property type="match status" value="1"/>
</dbReference>
<keyword evidence="5 7" id="KW-0326">Glycosidase</keyword>
<dbReference type="PANTHER" id="PTHR11177">
    <property type="entry name" value="CHITINASE"/>
    <property type="match status" value="1"/>
</dbReference>
<evidence type="ECO:0000256" key="4">
    <source>
        <dbReference type="ARBA" id="ARBA00023277"/>
    </source>
</evidence>
<dbReference type="InterPro" id="IPR001579">
    <property type="entry name" value="Glyco_hydro_18_chit_AS"/>
</dbReference>
<evidence type="ECO:0000256" key="5">
    <source>
        <dbReference type="ARBA" id="ARBA00023295"/>
    </source>
</evidence>
<reference evidence="9" key="1">
    <citation type="submission" date="2020-05" db="EMBL/GenBank/DDBJ databases">
        <title>Mycena genomes resolve the evolution of fungal bioluminescence.</title>
        <authorList>
            <person name="Tsai I.J."/>
        </authorList>
    </citation>
    <scope>NUCLEOTIDE SEQUENCE</scope>
    <source>
        <strain evidence="9">110903Hualien_Pintung</strain>
    </source>
</reference>
<dbReference type="Pfam" id="PF00704">
    <property type="entry name" value="Glyco_hydro_18"/>
    <property type="match status" value="1"/>
</dbReference>
<dbReference type="OrthoDB" id="73875at2759"/>
<dbReference type="GO" id="GO:0008843">
    <property type="term" value="F:endochitinase activity"/>
    <property type="evidence" value="ECO:0007669"/>
    <property type="project" value="UniProtKB-EC"/>
</dbReference>
<evidence type="ECO:0000256" key="8">
    <source>
        <dbReference type="RuleBase" id="RU004453"/>
    </source>
</evidence>
<dbReference type="InterPro" id="IPR017853">
    <property type="entry name" value="GH"/>
</dbReference>
<keyword evidence="10" id="KW-1185">Reference proteome</keyword>
<keyword evidence="2 7" id="KW-0378">Hydrolase</keyword>
<organism evidence="9 10">
    <name type="scientific">Mycena chlorophos</name>
    <name type="common">Agaric fungus</name>
    <name type="synonym">Agaricus chlorophos</name>
    <dbReference type="NCBI Taxonomy" id="658473"/>
    <lineage>
        <taxon>Eukaryota</taxon>
        <taxon>Fungi</taxon>
        <taxon>Dikarya</taxon>
        <taxon>Basidiomycota</taxon>
        <taxon>Agaricomycotina</taxon>
        <taxon>Agaricomycetes</taxon>
        <taxon>Agaricomycetidae</taxon>
        <taxon>Agaricales</taxon>
        <taxon>Marasmiineae</taxon>
        <taxon>Mycenaceae</taxon>
        <taxon>Mycena</taxon>
    </lineage>
</organism>
<dbReference type="InterPro" id="IPR001223">
    <property type="entry name" value="Glyco_hydro18_cat"/>
</dbReference>
<dbReference type="GO" id="GO:0000272">
    <property type="term" value="P:polysaccharide catabolic process"/>
    <property type="evidence" value="ECO:0007669"/>
    <property type="project" value="UniProtKB-KW"/>
</dbReference>
<evidence type="ECO:0000256" key="3">
    <source>
        <dbReference type="ARBA" id="ARBA00023024"/>
    </source>
</evidence>
<evidence type="ECO:0000256" key="1">
    <source>
        <dbReference type="ARBA" id="ARBA00000822"/>
    </source>
</evidence>
<protein>
    <submittedName>
        <fullName evidence="9">Chitinase</fullName>
    </submittedName>
</protein>
<gene>
    <name evidence="9" type="ORF">HMN09_01270500</name>
</gene>
<dbReference type="GO" id="GO:0008061">
    <property type="term" value="F:chitin binding"/>
    <property type="evidence" value="ECO:0007669"/>
    <property type="project" value="InterPro"/>
</dbReference>
<dbReference type="GO" id="GO:0005576">
    <property type="term" value="C:extracellular region"/>
    <property type="evidence" value="ECO:0007669"/>
    <property type="project" value="TreeGrafter"/>
</dbReference>
<dbReference type="Gene3D" id="3.20.20.80">
    <property type="entry name" value="Glycosidases"/>
    <property type="match status" value="1"/>
</dbReference>
<dbReference type="GO" id="GO:0006032">
    <property type="term" value="P:chitin catabolic process"/>
    <property type="evidence" value="ECO:0007669"/>
    <property type="project" value="UniProtKB-KW"/>
</dbReference>
<dbReference type="EMBL" id="JACAZE010000025">
    <property type="protein sequence ID" value="KAF7290920.1"/>
    <property type="molecule type" value="Genomic_DNA"/>
</dbReference>
<comment type="caution">
    <text evidence="9">The sequence shown here is derived from an EMBL/GenBank/DDBJ whole genome shotgun (WGS) entry which is preliminary data.</text>
</comment>
<keyword evidence="6" id="KW-0624">Polysaccharide degradation</keyword>
<dbReference type="PROSITE" id="PS01095">
    <property type="entry name" value="GH18_1"/>
    <property type="match status" value="1"/>
</dbReference>
<comment type="catalytic activity">
    <reaction evidence="1">
        <text>Random endo-hydrolysis of N-acetyl-beta-D-glucosaminide (1-&gt;4)-beta-linkages in chitin and chitodextrins.</text>
        <dbReference type="EC" id="3.2.1.14"/>
    </reaction>
</comment>
<dbReference type="InterPro" id="IPR011583">
    <property type="entry name" value="Chitinase_II/V-like_cat"/>
</dbReference>
<dbReference type="Proteomes" id="UP000613580">
    <property type="component" value="Unassembled WGS sequence"/>
</dbReference>
<keyword evidence="3" id="KW-0146">Chitin degradation</keyword>
<dbReference type="SMART" id="SM00636">
    <property type="entry name" value="Glyco_18"/>
    <property type="match status" value="1"/>
</dbReference>